<protein>
    <submittedName>
        <fullName evidence="2">Uncharacterized protein</fullName>
    </submittedName>
</protein>
<keyword evidence="1" id="KW-0472">Membrane</keyword>
<reference evidence="2" key="1">
    <citation type="submission" date="2020-05" db="EMBL/GenBank/DDBJ databases">
        <title>WGS assembly of Panicum virgatum.</title>
        <authorList>
            <person name="Lovell J.T."/>
            <person name="Jenkins J."/>
            <person name="Shu S."/>
            <person name="Juenger T.E."/>
            <person name="Schmutz J."/>
        </authorList>
    </citation>
    <scope>NUCLEOTIDE SEQUENCE</scope>
    <source>
        <strain evidence="2">AP13</strain>
    </source>
</reference>
<dbReference type="AlphaFoldDB" id="A0A8T0SEH5"/>
<name>A0A8T0SEH5_PANVG</name>
<feature type="transmembrane region" description="Helical" evidence="1">
    <location>
        <begin position="63"/>
        <end position="82"/>
    </location>
</feature>
<keyword evidence="3" id="KW-1185">Reference proteome</keyword>
<dbReference type="Proteomes" id="UP000823388">
    <property type="component" value="Chromosome 5K"/>
</dbReference>
<accession>A0A8T0SEH5</accession>
<dbReference type="InterPro" id="IPR044215">
    <property type="entry name" value="PIG-H"/>
</dbReference>
<keyword evidence="1" id="KW-1133">Transmembrane helix</keyword>
<sequence>MHKAECLIKHGKTKDGSSTRSLDYLTMEQAAHGISDGMYTYKHRCEGGVDIHDIVVKKSRFRILLYHIGTICLLMTVCRILLAKETLGLGSLWSISFAGVIAKWLRCDPVKKESLVIMPTFGVQLEQHFWRYGGTSLEFNMGAFKFIHAFSIYCLSNAIPREPEQL</sequence>
<comment type="caution">
    <text evidence="2">The sequence shown here is derived from an EMBL/GenBank/DDBJ whole genome shotgun (WGS) entry which is preliminary data.</text>
</comment>
<dbReference type="PANTHER" id="PTHR15231:SF4">
    <property type="entry name" value="OS01G0166400 PROTEIN"/>
    <property type="match status" value="1"/>
</dbReference>
<evidence type="ECO:0000313" key="2">
    <source>
        <dbReference type="EMBL" id="KAG2595475.1"/>
    </source>
</evidence>
<gene>
    <name evidence="2" type="ORF">PVAP13_5KG076900</name>
</gene>
<dbReference type="EMBL" id="CM029045">
    <property type="protein sequence ID" value="KAG2595475.1"/>
    <property type="molecule type" value="Genomic_DNA"/>
</dbReference>
<keyword evidence="1" id="KW-0812">Transmembrane</keyword>
<dbReference type="PANTHER" id="PTHR15231">
    <property type="entry name" value="PHOSPHATIDYLINOSITOL N-ACETYLGLUCOSAMINYLTRANSFERASE SUBUNIT H"/>
    <property type="match status" value="1"/>
</dbReference>
<proteinExistence type="predicted"/>
<organism evidence="2 3">
    <name type="scientific">Panicum virgatum</name>
    <name type="common">Blackwell switchgrass</name>
    <dbReference type="NCBI Taxonomy" id="38727"/>
    <lineage>
        <taxon>Eukaryota</taxon>
        <taxon>Viridiplantae</taxon>
        <taxon>Streptophyta</taxon>
        <taxon>Embryophyta</taxon>
        <taxon>Tracheophyta</taxon>
        <taxon>Spermatophyta</taxon>
        <taxon>Magnoliopsida</taxon>
        <taxon>Liliopsida</taxon>
        <taxon>Poales</taxon>
        <taxon>Poaceae</taxon>
        <taxon>PACMAD clade</taxon>
        <taxon>Panicoideae</taxon>
        <taxon>Panicodae</taxon>
        <taxon>Paniceae</taxon>
        <taxon>Panicinae</taxon>
        <taxon>Panicum</taxon>
        <taxon>Panicum sect. Hiantes</taxon>
    </lineage>
</organism>
<evidence type="ECO:0000313" key="3">
    <source>
        <dbReference type="Proteomes" id="UP000823388"/>
    </source>
</evidence>
<dbReference type="GO" id="GO:0000506">
    <property type="term" value="C:glycosylphosphatidylinositol-N-acetylglucosaminyltransferase (GPI-GnT) complex"/>
    <property type="evidence" value="ECO:0007669"/>
    <property type="project" value="InterPro"/>
</dbReference>
<dbReference type="GO" id="GO:0006506">
    <property type="term" value="P:GPI anchor biosynthetic process"/>
    <property type="evidence" value="ECO:0007669"/>
    <property type="project" value="InterPro"/>
</dbReference>
<evidence type="ECO:0000256" key="1">
    <source>
        <dbReference type="SAM" id="Phobius"/>
    </source>
</evidence>